<proteinExistence type="predicted"/>
<gene>
    <name evidence="6" type="ORF">AV274_3256</name>
</gene>
<sequence length="819" mass="88735">MEVEETPSQNQVTVNDQSPEPVHTDPAEVLREVTENLQHNTPIQAVDMLLEADMVQELVGMKEVDLTNVWKICQYLLRIVHFHYEKEQRDRIYETAYRLFARFNMWVDRLLCAIVMSNTQYIIETYNECSDELCKKQMCEVIARNRLSHLVPSESNPIYSQILSSSFLSEWYGAAAKELDLTTPKTPDSVLSLPPDTNTPSEKRQAARAIVNGLINAGHGTDCYFHDPAGRWTDGFERNKGAGLVLASVAEACIHLWDPYEGLNSLVALLSHSSSEVRAGAMLGVGLVTSGVYNPAEDLALNTLYEPLAMPVSPAASANAAHCSAAALLALALAYARTGREDLLPFVLRGLTDGTGEVAAAAAIAGGMIFCGQRQPAVVRAAKARLASVKEDTEDQLANLVLGFGFALQFTGLRQPLEELKELKELPALPERFALYLRVCCLACAYAGSQDIVVVHQLIGLMTVEESRLAKLRKQKKEEEEKSDTKDATPTPQEPAGGLGGLSGLSGLSGLGGLGSLFGAPSPKSPKPEEEAAKAKEDSEFQLKMLVLGIALVAAGEGVNEAMVTRTLELFLVYGSKSVTEVVLLAFALLHLSAPTISIMDQMMRKTAGGRSTNKTNTSAYRACVNAVLALGLTASGSCNSKVNNHLKQVFEAEQLGNAISLTEYEADKAFYIHFSQGLVNLGRGLMCLSPVSSDGCVFSVTSLMFVMVALLPRLSNTARAGQVFPMLLTTMMLGAARPRCLMMLDNKHENATLKMNLRVGQAVDTTGQAGDVRNISGFQTLEAPVLLGPGERAVLVEPEKYRVATHQLEGFVFAEKKY</sequence>
<keyword evidence="7" id="KW-1185">Reference proteome</keyword>
<name>A0A196SDA8_BLAHN</name>
<accession>A0A196SDA8</accession>
<dbReference type="InterPro" id="IPR016024">
    <property type="entry name" value="ARM-type_fold"/>
</dbReference>
<dbReference type="PANTHER" id="PTHR10943">
    <property type="entry name" value="26S PROTEASOME NON-ATPASE REGULATORY SUBUNIT"/>
    <property type="match status" value="1"/>
</dbReference>
<dbReference type="InterPro" id="IPR041433">
    <property type="entry name" value="RPN1_C"/>
</dbReference>
<feature type="compositionally biased region" description="Polar residues" evidence="3">
    <location>
        <begin position="1"/>
        <end position="18"/>
    </location>
</feature>
<feature type="domain" description="RPN1 N-terminal" evidence="4">
    <location>
        <begin position="36"/>
        <end position="190"/>
    </location>
</feature>
<dbReference type="PANTHER" id="PTHR10943:SF1">
    <property type="entry name" value="26S PROTEASOME NON-ATPASE REGULATORY SUBUNIT 2"/>
    <property type="match status" value="1"/>
</dbReference>
<evidence type="ECO:0000256" key="2">
    <source>
        <dbReference type="ARBA" id="ARBA00022942"/>
    </source>
</evidence>
<dbReference type="GO" id="GO:0008540">
    <property type="term" value="C:proteasome regulatory particle, base subcomplex"/>
    <property type="evidence" value="ECO:0007669"/>
    <property type="project" value="TreeGrafter"/>
</dbReference>
<dbReference type="GO" id="GO:0034515">
    <property type="term" value="C:proteasome storage granule"/>
    <property type="evidence" value="ECO:0007669"/>
    <property type="project" value="TreeGrafter"/>
</dbReference>
<dbReference type="InterPro" id="IPR011989">
    <property type="entry name" value="ARM-like"/>
</dbReference>
<dbReference type="Pfam" id="PF18051">
    <property type="entry name" value="RPN1_C"/>
    <property type="match status" value="1"/>
</dbReference>
<dbReference type="SUPFAM" id="SSF48371">
    <property type="entry name" value="ARM repeat"/>
    <property type="match status" value="1"/>
</dbReference>
<feature type="region of interest" description="Disordered" evidence="3">
    <location>
        <begin position="1"/>
        <end position="23"/>
    </location>
</feature>
<feature type="region of interest" description="Disordered" evidence="3">
    <location>
        <begin position="472"/>
        <end position="499"/>
    </location>
</feature>
<evidence type="ECO:0000259" key="4">
    <source>
        <dbReference type="Pfam" id="PF17781"/>
    </source>
</evidence>
<evidence type="ECO:0000313" key="6">
    <source>
        <dbReference type="EMBL" id="OAO15040.1"/>
    </source>
</evidence>
<reference evidence="6 7" key="1">
    <citation type="submission" date="2016-05" db="EMBL/GenBank/DDBJ databases">
        <title>Nuclear genome of Blastocystis sp. subtype 1 NandII.</title>
        <authorList>
            <person name="Gentekaki E."/>
            <person name="Curtis B."/>
            <person name="Stairs C."/>
            <person name="Eme L."/>
            <person name="Herman E."/>
            <person name="Klimes V."/>
            <person name="Arias M.C."/>
            <person name="Elias M."/>
            <person name="Hilliou F."/>
            <person name="Klute M."/>
            <person name="Malik S.-B."/>
            <person name="Pightling A."/>
            <person name="Rachubinski R."/>
            <person name="Salas D."/>
            <person name="Schlacht A."/>
            <person name="Suga H."/>
            <person name="Archibald J."/>
            <person name="Ball S.G."/>
            <person name="Clark G."/>
            <person name="Dacks J."/>
            <person name="Van Der Giezen M."/>
            <person name="Tsaousis A."/>
            <person name="Roger A."/>
        </authorList>
    </citation>
    <scope>NUCLEOTIDE SEQUENCE [LARGE SCALE GENOMIC DNA]</scope>
    <source>
        <strain evidence="7">ATCC 50177 / NandII</strain>
    </source>
</reference>
<keyword evidence="2 6" id="KW-0647">Proteasome</keyword>
<evidence type="ECO:0000313" key="7">
    <source>
        <dbReference type="Proteomes" id="UP000078348"/>
    </source>
</evidence>
<organism evidence="6 7">
    <name type="scientific">Blastocystis sp. subtype 1 (strain ATCC 50177 / NandII)</name>
    <dbReference type="NCBI Taxonomy" id="478820"/>
    <lineage>
        <taxon>Eukaryota</taxon>
        <taxon>Sar</taxon>
        <taxon>Stramenopiles</taxon>
        <taxon>Bigyra</taxon>
        <taxon>Opalozoa</taxon>
        <taxon>Opalinata</taxon>
        <taxon>Blastocystidae</taxon>
        <taxon>Blastocystis</taxon>
    </lineage>
</organism>
<keyword evidence="1" id="KW-0677">Repeat</keyword>
<evidence type="ECO:0000256" key="3">
    <source>
        <dbReference type="SAM" id="MobiDB-lite"/>
    </source>
</evidence>
<dbReference type="GO" id="GO:0005634">
    <property type="term" value="C:nucleus"/>
    <property type="evidence" value="ECO:0007669"/>
    <property type="project" value="TreeGrafter"/>
</dbReference>
<dbReference type="InterPro" id="IPR040892">
    <property type="entry name" value="RPN1_N"/>
</dbReference>
<evidence type="ECO:0000259" key="5">
    <source>
        <dbReference type="Pfam" id="PF18051"/>
    </source>
</evidence>
<comment type="caution">
    <text evidence="6">The sequence shown here is derived from an EMBL/GenBank/DDBJ whole genome shotgun (WGS) entry which is preliminary data.</text>
</comment>
<protein>
    <submittedName>
        <fullName evidence="6">26S proteasome non-ATPase regulatory subunit 2</fullName>
    </submittedName>
</protein>
<evidence type="ECO:0000256" key="1">
    <source>
        <dbReference type="ARBA" id="ARBA00022737"/>
    </source>
</evidence>
<dbReference type="STRING" id="478820.A0A196SDA8"/>
<dbReference type="AlphaFoldDB" id="A0A196SDA8"/>
<dbReference type="Pfam" id="PF17781">
    <property type="entry name" value="RPN1_RPN2_N"/>
    <property type="match status" value="1"/>
</dbReference>
<dbReference type="OrthoDB" id="10252509at2759"/>
<dbReference type="GO" id="GO:0043161">
    <property type="term" value="P:proteasome-mediated ubiquitin-dependent protein catabolic process"/>
    <property type="evidence" value="ECO:0007669"/>
    <property type="project" value="TreeGrafter"/>
</dbReference>
<dbReference type="Proteomes" id="UP000078348">
    <property type="component" value="Unassembled WGS sequence"/>
</dbReference>
<feature type="domain" description="26S proteasome non-ATPase regulatory subunit RPN1 C-terminal" evidence="5">
    <location>
        <begin position="768"/>
        <end position="817"/>
    </location>
</feature>
<feature type="compositionally biased region" description="Basic and acidic residues" evidence="3">
    <location>
        <begin position="476"/>
        <end position="487"/>
    </location>
</feature>
<dbReference type="Gene3D" id="1.25.10.10">
    <property type="entry name" value="Leucine-rich Repeat Variant"/>
    <property type="match status" value="1"/>
</dbReference>
<dbReference type="EMBL" id="LXWW01000183">
    <property type="protein sequence ID" value="OAO15040.1"/>
    <property type="molecule type" value="Genomic_DNA"/>
</dbReference>